<evidence type="ECO:0000256" key="7">
    <source>
        <dbReference type="ARBA" id="ARBA00043149"/>
    </source>
</evidence>
<keyword evidence="4 8" id="KW-0418">Kinase</keyword>
<proteinExistence type="inferred from homology"/>
<dbReference type="CDD" id="cd07769">
    <property type="entry name" value="ASKHA_NBD_FGGY_GK"/>
    <property type="match status" value="1"/>
</dbReference>
<dbReference type="EMBL" id="SGBD01000003">
    <property type="protein sequence ID" value="RZD14350.1"/>
    <property type="molecule type" value="Genomic_DNA"/>
</dbReference>
<keyword evidence="5" id="KW-0319">Glycerol metabolism</keyword>
<dbReference type="PROSITE" id="PS00933">
    <property type="entry name" value="FGGY_KINASES_1"/>
    <property type="match status" value="1"/>
</dbReference>
<evidence type="ECO:0000259" key="10">
    <source>
        <dbReference type="Pfam" id="PF02782"/>
    </source>
</evidence>
<comment type="similarity">
    <text evidence="1 8">Belongs to the FGGY kinase family.</text>
</comment>
<keyword evidence="6" id="KW-0067">ATP-binding</keyword>
<dbReference type="GO" id="GO:0004370">
    <property type="term" value="F:glycerol kinase activity"/>
    <property type="evidence" value="ECO:0007669"/>
    <property type="project" value="InterPro"/>
</dbReference>
<evidence type="ECO:0000259" key="9">
    <source>
        <dbReference type="Pfam" id="PF00370"/>
    </source>
</evidence>
<dbReference type="InterPro" id="IPR043129">
    <property type="entry name" value="ATPase_NBD"/>
</dbReference>
<dbReference type="PROSITE" id="PS00445">
    <property type="entry name" value="FGGY_KINASES_2"/>
    <property type="match status" value="1"/>
</dbReference>
<evidence type="ECO:0000256" key="2">
    <source>
        <dbReference type="ARBA" id="ARBA00022679"/>
    </source>
</evidence>
<dbReference type="SUPFAM" id="SSF53067">
    <property type="entry name" value="Actin-like ATPase domain"/>
    <property type="match status" value="2"/>
</dbReference>
<organism evidence="11 12">
    <name type="scientific">Candidatus Acidulodesulfobacterium ferriphilum</name>
    <dbReference type="NCBI Taxonomy" id="2597223"/>
    <lineage>
        <taxon>Bacteria</taxon>
        <taxon>Deltaproteobacteria</taxon>
        <taxon>Candidatus Acidulodesulfobacterales</taxon>
        <taxon>Candidatus Acidulodesulfobacterium</taxon>
    </lineage>
</organism>
<dbReference type="NCBIfam" id="TIGR01311">
    <property type="entry name" value="glycerol_kin"/>
    <property type="match status" value="1"/>
</dbReference>
<evidence type="ECO:0000256" key="1">
    <source>
        <dbReference type="ARBA" id="ARBA00009156"/>
    </source>
</evidence>
<feature type="domain" description="Carbohydrate kinase FGGY C-terminal" evidence="10">
    <location>
        <begin position="257"/>
        <end position="446"/>
    </location>
</feature>
<evidence type="ECO:0000313" key="12">
    <source>
        <dbReference type="Proteomes" id="UP000320813"/>
    </source>
</evidence>
<dbReference type="InterPro" id="IPR018483">
    <property type="entry name" value="Carb_kinase_FGGY_CS"/>
</dbReference>
<dbReference type="FunFam" id="3.30.420.40:FF:000008">
    <property type="entry name" value="Glycerol kinase"/>
    <property type="match status" value="1"/>
</dbReference>
<gene>
    <name evidence="11" type="primary">glpK</name>
    <name evidence="11" type="ORF">EVJ47_06705</name>
</gene>
<sequence length="493" mass="55109">MKKVVIALDLGTTGNRAIAFNKDAVITASSYYEFPQIYPKPAWAEQNPYDILNSAVKALKETIEKCNSYEITSVCITNQRETVILWNKRTGKPVYNAIVWQCRRTAKYCEDLREFSRGIKEKTGLFLDPYFSATKIRWIMDNVKGVKSLTDRGEIAFGTVDSWILWNLTGGKVHATDASNASRTLLYNINTLKYDEELLEIFNIPWSVLPEVGDSNRNFGCTDKSAAGKSIPIIGILGDQQASLFAHGGFETGIIKNTYGTGLFAMIETGNKIYNSKKLISTIAWKLDSLPYYALEGSIFTGGEIIRYIKDNFNFINSAGESSDAANGIDSNGGVYFVPALTGLGAPFWDPCARGLIIGLTGAASKNHIIRAALESLAYQTKDVILEFKNSLKKDLNLSKYKLRVDGKASENEFLMQFQSDILNMTVEKTVFTEMTAFGAAGLSAITTGFWTIDEFYNLKKIERVYNPQMDDKTRNGYYDRWKRAVSKSLKWA</sequence>
<dbReference type="NCBIfam" id="NF000756">
    <property type="entry name" value="PRK00047.1"/>
    <property type="match status" value="1"/>
</dbReference>
<name>A0A519BAN3_9DELT</name>
<accession>A0A519BAN3</accession>
<dbReference type="GO" id="GO:0005829">
    <property type="term" value="C:cytosol"/>
    <property type="evidence" value="ECO:0007669"/>
    <property type="project" value="TreeGrafter"/>
</dbReference>
<dbReference type="AlphaFoldDB" id="A0A519BAN3"/>
<dbReference type="GO" id="GO:0019563">
    <property type="term" value="P:glycerol catabolic process"/>
    <property type="evidence" value="ECO:0007669"/>
    <property type="project" value="TreeGrafter"/>
</dbReference>
<keyword evidence="2 8" id="KW-0808">Transferase</keyword>
<dbReference type="InterPro" id="IPR005999">
    <property type="entry name" value="Glycerol_kin"/>
</dbReference>
<dbReference type="Pfam" id="PF02782">
    <property type="entry name" value="FGGY_C"/>
    <property type="match status" value="1"/>
</dbReference>
<keyword evidence="3" id="KW-0547">Nucleotide-binding</keyword>
<reference evidence="11 12" key="1">
    <citation type="submission" date="2019-01" db="EMBL/GenBank/DDBJ databases">
        <title>Insights into ecological role of a new deltaproteobacterial order Candidatus Sinidesulfobacterales (Sva0485) by metagenomics and metatranscriptomics.</title>
        <authorList>
            <person name="Tan S."/>
            <person name="Liu J."/>
            <person name="Fang Y."/>
            <person name="Hedlund B.P."/>
            <person name="Lian Z.H."/>
            <person name="Huang L.Y."/>
            <person name="Li J.T."/>
            <person name="Huang L.N."/>
            <person name="Li W.J."/>
            <person name="Jiang H.C."/>
            <person name="Dong H.L."/>
            <person name="Shu W.S."/>
        </authorList>
    </citation>
    <scope>NUCLEOTIDE SEQUENCE [LARGE SCALE GENOMIC DNA]</scope>
    <source>
        <strain evidence="11">AP3</strain>
    </source>
</reference>
<dbReference type="Pfam" id="PF00370">
    <property type="entry name" value="FGGY_N"/>
    <property type="match status" value="1"/>
</dbReference>
<dbReference type="PIRSF" id="PIRSF000538">
    <property type="entry name" value="GlpK"/>
    <property type="match status" value="1"/>
</dbReference>
<dbReference type="InterPro" id="IPR018484">
    <property type="entry name" value="FGGY_N"/>
</dbReference>
<comment type="caution">
    <text evidence="11">The sequence shown here is derived from an EMBL/GenBank/DDBJ whole genome shotgun (WGS) entry which is preliminary data.</text>
</comment>
<evidence type="ECO:0000256" key="4">
    <source>
        <dbReference type="ARBA" id="ARBA00022777"/>
    </source>
</evidence>
<dbReference type="Gene3D" id="3.30.420.40">
    <property type="match status" value="2"/>
</dbReference>
<dbReference type="InterPro" id="IPR000577">
    <property type="entry name" value="Carb_kinase_FGGY"/>
</dbReference>
<evidence type="ECO:0000256" key="3">
    <source>
        <dbReference type="ARBA" id="ARBA00022741"/>
    </source>
</evidence>
<evidence type="ECO:0000313" key="11">
    <source>
        <dbReference type="EMBL" id="RZD14350.1"/>
    </source>
</evidence>
<dbReference type="Proteomes" id="UP000320813">
    <property type="component" value="Unassembled WGS sequence"/>
</dbReference>
<dbReference type="InterPro" id="IPR018485">
    <property type="entry name" value="FGGY_C"/>
</dbReference>
<dbReference type="GO" id="GO:0006072">
    <property type="term" value="P:glycerol-3-phosphate metabolic process"/>
    <property type="evidence" value="ECO:0007669"/>
    <property type="project" value="InterPro"/>
</dbReference>
<dbReference type="PANTHER" id="PTHR10196">
    <property type="entry name" value="SUGAR KINASE"/>
    <property type="match status" value="1"/>
</dbReference>
<evidence type="ECO:0000256" key="6">
    <source>
        <dbReference type="ARBA" id="ARBA00022840"/>
    </source>
</evidence>
<evidence type="ECO:0000256" key="5">
    <source>
        <dbReference type="ARBA" id="ARBA00022798"/>
    </source>
</evidence>
<dbReference type="GO" id="GO:0005524">
    <property type="term" value="F:ATP binding"/>
    <property type="evidence" value="ECO:0007669"/>
    <property type="project" value="UniProtKB-KW"/>
</dbReference>
<protein>
    <recommendedName>
        <fullName evidence="7">ATP:glycerol 3-phosphotransferase</fullName>
    </recommendedName>
</protein>
<feature type="domain" description="Carbohydrate kinase FGGY N-terminal" evidence="9">
    <location>
        <begin position="5"/>
        <end position="245"/>
    </location>
</feature>
<dbReference type="PANTHER" id="PTHR10196:SF69">
    <property type="entry name" value="GLYCEROL KINASE"/>
    <property type="match status" value="1"/>
</dbReference>
<evidence type="ECO:0000256" key="8">
    <source>
        <dbReference type="RuleBase" id="RU003733"/>
    </source>
</evidence>